<evidence type="ECO:0000313" key="2">
    <source>
        <dbReference type="EMBL" id="ODA89970.1"/>
    </source>
</evidence>
<gene>
    <name evidence="2" type="ORF">ATY41_02715</name>
</gene>
<dbReference type="Proteomes" id="UP000094426">
    <property type="component" value="Unassembled WGS sequence"/>
</dbReference>
<organism evidence="2 3">
    <name type="scientific">Leifsonia xyli subsp. xyli</name>
    <dbReference type="NCBI Taxonomy" id="59736"/>
    <lineage>
        <taxon>Bacteria</taxon>
        <taxon>Bacillati</taxon>
        <taxon>Actinomycetota</taxon>
        <taxon>Actinomycetes</taxon>
        <taxon>Micrococcales</taxon>
        <taxon>Microbacteriaceae</taxon>
        <taxon>Leifsonia</taxon>
    </lineage>
</organism>
<dbReference type="RefSeq" id="WP_011187026.1">
    <property type="nucleotide sequence ID" value="NZ_LNZG01000023.1"/>
</dbReference>
<proteinExistence type="predicted"/>
<evidence type="ECO:0000256" key="1">
    <source>
        <dbReference type="SAM" id="MobiDB-lite"/>
    </source>
</evidence>
<feature type="region of interest" description="Disordered" evidence="1">
    <location>
        <begin position="80"/>
        <end position="99"/>
    </location>
</feature>
<evidence type="ECO:0000313" key="3">
    <source>
        <dbReference type="Proteomes" id="UP000094426"/>
    </source>
</evidence>
<reference evidence="2 3" key="1">
    <citation type="submission" date="2015-11" db="EMBL/GenBank/DDBJ databases">
        <authorList>
            <person name="Zhang Y."/>
            <person name="Guo Z."/>
        </authorList>
    </citation>
    <scope>NUCLEOTIDE SEQUENCE [LARGE SCALE GENOMIC DNA]</scope>
    <source>
        <strain evidence="3">gdw1</strain>
    </source>
</reference>
<sequence>MANILKVTIDGEKTEVDLDKLTFAEGRAIEKVTGKEFREAITSQSLTSVQAIIWVTWKRHHPGVAFSDFDDRAITDIEIDLEKDDGTPPENPTVPAAEG</sequence>
<dbReference type="OrthoDB" id="4236325at2"/>
<accession>A0A1E2SJV2</accession>
<dbReference type="EMBL" id="LNZG01000023">
    <property type="protein sequence ID" value="ODA89970.1"/>
    <property type="molecule type" value="Genomic_DNA"/>
</dbReference>
<dbReference type="AlphaFoldDB" id="A0A1E2SJV2"/>
<comment type="caution">
    <text evidence="2">The sequence shown here is derived from an EMBL/GenBank/DDBJ whole genome shotgun (WGS) entry which is preliminary data.</text>
</comment>
<name>A0A1E2SJV2_LEIXY</name>
<protein>
    <submittedName>
        <fullName evidence="2">Uncharacterized protein</fullName>
    </submittedName>
</protein>